<dbReference type="OrthoDB" id="5357at2759"/>
<keyword evidence="3" id="KW-1185">Reference proteome</keyword>
<dbReference type="AlphaFoldDB" id="A0A250XJZ1"/>
<dbReference type="EMBL" id="BEGY01000092">
    <property type="protein sequence ID" value="GAX83120.1"/>
    <property type="molecule type" value="Genomic_DNA"/>
</dbReference>
<evidence type="ECO:0000313" key="2">
    <source>
        <dbReference type="EMBL" id="GAX83120.1"/>
    </source>
</evidence>
<evidence type="ECO:0000313" key="3">
    <source>
        <dbReference type="Proteomes" id="UP000232323"/>
    </source>
</evidence>
<comment type="caution">
    <text evidence="2">The sequence shown here is derived from an EMBL/GenBank/DDBJ whole genome shotgun (WGS) entry which is preliminary data.</text>
</comment>
<feature type="transmembrane region" description="Helical" evidence="1">
    <location>
        <begin position="61"/>
        <end position="81"/>
    </location>
</feature>
<proteinExistence type="predicted"/>
<gene>
    <name evidence="2" type="ORF">CEUSTIGMA_g10546.t1</name>
</gene>
<keyword evidence="1" id="KW-1133">Transmembrane helix</keyword>
<keyword evidence="1" id="KW-0812">Transmembrane</keyword>
<sequence length="324" mass="36021">MIVLTRRSFHYVHHQHQCRPHFSKQSSTARRTEIYAINDDDKNVETSIKAIIGRQLDRDRLIIGATALGLTALASVTVTFWQDDISDWILDSRALGIDGSGQLGVGDAFGSLLWGTAMYFASPLQLLLLFIGRFDTDRPSDWLLKQLGMAAKLPVDEVDYSAPAWAHAVTVAVCLASGAAIATSLSLGLGDATWSVSAGLGACLAAVMYDVGRPRRLSVNDAVRLEGQWQDFARFADQRLQRGGRCHESEVFNAFRREFAKYRREEVISDEELRSMIRNWHPDVERTPKGFLKNLSVIARLDPFTGESQGVARLISHSSTANWQ</sequence>
<reference evidence="2 3" key="1">
    <citation type="submission" date="2017-08" db="EMBL/GenBank/DDBJ databases">
        <title>Acidophilic green algal genome provides insights into adaptation to an acidic environment.</title>
        <authorList>
            <person name="Hirooka S."/>
            <person name="Hirose Y."/>
            <person name="Kanesaki Y."/>
            <person name="Higuchi S."/>
            <person name="Fujiwara T."/>
            <person name="Onuma R."/>
            <person name="Era A."/>
            <person name="Ohbayashi R."/>
            <person name="Uzuka A."/>
            <person name="Nozaki H."/>
            <person name="Yoshikawa H."/>
            <person name="Miyagishima S.Y."/>
        </authorList>
    </citation>
    <scope>NUCLEOTIDE SEQUENCE [LARGE SCALE GENOMIC DNA]</scope>
    <source>
        <strain evidence="2 3">NIES-2499</strain>
    </source>
</reference>
<evidence type="ECO:0000256" key="1">
    <source>
        <dbReference type="SAM" id="Phobius"/>
    </source>
</evidence>
<keyword evidence="1" id="KW-0472">Membrane</keyword>
<name>A0A250XJZ1_9CHLO</name>
<organism evidence="2 3">
    <name type="scientific">Chlamydomonas eustigma</name>
    <dbReference type="NCBI Taxonomy" id="1157962"/>
    <lineage>
        <taxon>Eukaryota</taxon>
        <taxon>Viridiplantae</taxon>
        <taxon>Chlorophyta</taxon>
        <taxon>core chlorophytes</taxon>
        <taxon>Chlorophyceae</taxon>
        <taxon>CS clade</taxon>
        <taxon>Chlamydomonadales</taxon>
        <taxon>Chlamydomonadaceae</taxon>
        <taxon>Chlamydomonas</taxon>
    </lineage>
</organism>
<dbReference type="Proteomes" id="UP000232323">
    <property type="component" value="Unassembled WGS sequence"/>
</dbReference>
<feature type="transmembrane region" description="Helical" evidence="1">
    <location>
        <begin position="112"/>
        <end position="131"/>
    </location>
</feature>
<accession>A0A250XJZ1</accession>
<protein>
    <submittedName>
        <fullName evidence="2">Uncharacterized protein</fullName>
    </submittedName>
</protein>